<reference evidence="2 3" key="1">
    <citation type="submission" date="2017-06" db="EMBL/GenBank/DDBJ databases">
        <title>Cmopartive genomic analysis of Ambrosia Fusariam Clade fungi.</title>
        <authorList>
            <person name="Stajich J.E."/>
            <person name="Carrillo J."/>
            <person name="Kijimoto T."/>
            <person name="Eskalen A."/>
            <person name="O'Donnell K."/>
            <person name="Kasson M."/>
        </authorList>
    </citation>
    <scope>NUCLEOTIDE SEQUENCE [LARGE SCALE GENOMIC DNA]</scope>
    <source>
        <strain evidence="2 3">NRRL 20438</strain>
    </source>
</reference>
<accession>A0A428S0J1</accession>
<dbReference type="AlphaFoldDB" id="A0A428S0J1"/>
<proteinExistence type="predicted"/>
<feature type="non-terminal residue" evidence="2">
    <location>
        <position position="54"/>
    </location>
</feature>
<protein>
    <recommendedName>
        <fullName evidence="4">Secreted protein</fullName>
    </recommendedName>
</protein>
<evidence type="ECO:0000256" key="1">
    <source>
        <dbReference type="SAM" id="SignalP"/>
    </source>
</evidence>
<name>A0A428S0J1_9HYPO</name>
<sequence>MRRHLRNLTLPLLFALQSHTLSGLLLANKGRGTLRGDLLRLISAAASDDFNFDR</sequence>
<keyword evidence="1" id="KW-0732">Signal</keyword>
<feature type="signal peptide" evidence="1">
    <location>
        <begin position="1"/>
        <end position="23"/>
    </location>
</feature>
<keyword evidence="3" id="KW-1185">Reference proteome</keyword>
<evidence type="ECO:0000313" key="3">
    <source>
        <dbReference type="Proteomes" id="UP000288429"/>
    </source>
</evidence>
<comment type="caution">
    <text evidence="2">The sequence shown here is derived from an EMBL/GenBank/DDBJ whole genome shotgun (WGS) entry which is preliminary data.</text>
</comment>
<evidence type="ECO:0000313" key="2">
    <source>
        <dbReference type="EMBL" id="RSL83244.1"/>
    </source>
</evidence>
<feature type="chain" id="PRO_5018976972" description="Secreted protein" evidence="1">
    <location>
        <begin position="24"/>
        <end position="54"/>
    </location>
</feature>
<dbReference type="EMBL" id="NIZV01000661">
    <property type="protein sequence ID" value="RSL83244.1"/>
    <property type="molecule type" value="Genomic_DNA"/>
</dbReference>
<organism evidence="2 3">
    <name type="scientific">Fusarium ambrosium</name>
    <dbReference type="NCBI Taxonomy" id="131363"/>
    <lineage>
        <taxon>Eukaryota</taxon>
        <taxon>Fungi</taxon>
        <taxon>Dikarya</taxon>
        <taxon>Ascomycota</taxon>
        <taxon>Pezizomycotina</taxon>
        <taxon>Sordariomycetes</taxon>
        <taxon>Hypocreomycetidae</taxon>
        <taxon>Hypocreales</taxon>
        <taxon>Nectriaceae</taxon>
        <taxon>Fusarium</taxon>
        <taxon>Fusarium solani species complex</taxon>
    </lineage>
</organism>
<evidence type="ECO:0008006" key="4">
    <source>
        <dbReference type="Google" id="ProtNLM"/>
    </source>
</evidence>
<dbReference type="Proteomes" id="UP000288429">
    <property type="component" value="Unassembled WGS sequence"/>
</dbReference>
<gene>
    <name evidence="2" type="ORF">CDV31_016855</name>
</gene>